<organism evidence="1 2">
    <name type="scientific">Noviherbaspirillum aridicola</name>
    <dbReference type="NCBI Taxonomy" id="2849687"/>
    <lineage>
        <taxon>Bacteria</taxon>
        <taxon>Pseudomonadati</taxon>
        <taxon>Pseudomonadota</taxon>
        <taxon>Betaproteobacteria</taxon>
        <taxon>Burkholderiales</taxon>
        <taxon>Oxalobacteraceae</taxon>
        <taxon>Noviherbaspirillum</taxon>
    </lineage>
</organism>
<proteinExistence type="predicted"/>
<dbReference type="Proteomes" id="UP000887222">
    <property type="component" value="Unassembled WGS sequence"/>
</dbReference>
<name>A0ABQ4Q6J9_9BURK</name>
<evidence type="ECO:0000313" key="2">
    <source>
        <dbReference type="Proteomes" id="UP000887222"/>
    </source>
</evidence>
<gene>
    <name evidence="1" type="ORF">NCCP691_28520</name>
</gene>
<comment type="caution">
    <text evidence="1">The sequence shown here is derived from an EMBL/GenBank/DDBJ whole genome shotgun (WGS) entry which is preliminary data.</text>
</comment>
<evidence type="ECO:0000313" key="1">
    <source>
        <dbReference type="EMBL" id="GIZ52838.1"/>
    </source>
</evidence>
<accession>A0ABQ4Q6J9</accession>
<evidence type="ECO:0008006" key="3">
    <source>
        <dbReference type="Google" id="ProtNLM"/>
    </source>
</evidence>
<dbReference type="EMBL" id="BPMK01000012">
    <property type="protein sequence ID" value="GIZ52838.1"/>
    <property type="molecule type" value="Genomic_DNA"/>
</dbReference>
<protein>
    <recommendedName>
        <fullName evidence="3">Lipoprotein</fullName>
    </recommendedName>
</protein>
<dbReference type="RefSeq" id="WP_220809256.1">
    <property type="nucleotide sequence ID" value="NZ_BPMK01000012.1"/>
</dbReference>
<keyword evidence="2" id="KW-1185">Reference proteome</keyword>
<sequence length="116" mass="12316">MTRIYGEAALDAVPAAIDNATLFLRVEDCTRADACALTIVEHRIAGISRAAGNTDPVQFALMLPAPPAGPGWTLRASLCQDPSGNLRQGDYVSNRRYAVGGSAAGRPLRIMLHRLA</sequence>
<reference evidence="1 2" key="1">
    <citation type="journal article" date="2022" name="Int. J. Syst. Evol. Microbiol.">
        <title>Noviherbaspirillum aridicola sp. nov., isolated from an arid soil in Pakistan.</title>
        <authorList>
            <person name="Khan I.U."/>
            <person name="Saqib M."/>
            <person name="Amin A."/>
            <person name="Hussain F."/>
            <person name="Li L."/>
            <person name="Liu Y.H."/>
            <person name="Fang B.Z."/>
            <person name="Ahmed I."/>
            <person name="Li W.J."/>
        </authorList>
    </citation>
    <scope>NUCLEOTIDE SEQUENCE [LARGE SCALE GENOMIC DNA]</scope>
    <source>
        <strain evidence="1 2">NCCP-691</strain>
    </source>
</reference>